<reference evidence="2" key="1">
    <citation type="submission" date="2016-10" db="EMBL/GenBank/DDBJ databases">
        <authorList>
            <person name="Varghese N."/>
            <person name="Submissions S."/>
        </authorList>
    </citation>
    <scope>NUCLEOTIDE SEQUENCE [LARGE SCALE GENOMIC DNA]</scope>
    <source>
        <strain evidence="2">DSM 26542</strain>
    </source>
</reference>
<dbReference type="STRING" id="1150112.SAMN04487893_10961"/>
<evidence type="ECO:0000313" key="2">
    <source>
        <dbReference type="Proteomes" id="UP000243887"/>
    </source>
</evidence>
<name>A0A1I3S007_9FLAO</name>
<dbReference type="EMBL" id="FORU01000009">
    <property type="protein sequence ID" value="SFJ51512.1"/>
    <property type="molecule type" value="Genomic_DNA"/>
</dbReference>
<evidence type="ECO:0008006" key="3">
    <source>
        <dbReference type="Google" id="ProtNLM"/>
    </source>
</evidence>
<dbReference type="AlphaFoldDB" id="A0A1I3S007"/>
<dbReference type="SUPFAM" id="SSF51126">
    <property type="entry name" value="Pectin lyase-like"/>
    <property type="match status" value="1"/>
</dbReference>
<proteinExistence type="predicted"/>
<protein>
    <recommendedName>
        <fullName evidence="3">Right handed beta helix region</fullName>
    </recommendedName>
</protein>
<keyword evidence="2" id="KW-1185">Reference proteome</keyword>
<dbReference type="InterPro" id="IPR011050">
    <property type="entry name" value="Pectin_lyase_fold/virulence"/>
</dbReference>
<accession>A0A1I3S007</accession>
<gene>
    <name evidence="1" type="ORF">SAMN04487893_10961</name>
</gene>
<organism evidence="1 2">
    <name type="scientific">Myroides guanonis</name>
    <dbReference type="NCBI Taxonomy" id="1150112"/>
    <lineage>
        <taxon>Bacteria</taxon>
        <taxon>Pseudomonadati</taxon>
        <taxon>Bacteroidota</taxon>
        <taxon>Flavobacteriia</taxon>
        <taxon>Flavobacteriales</taxon>
        <taxon>Flavobacteriaceae</taxon>
        <taxon>Myroides</taxon>
    </lineage>
</organism>
<sequence>MSNTLVLGFLLLFAILTQSCRKDFDFEPSQGNLEFSKDTVYLDTVFTNIGTSTYTLKVYNRSNNNIQIPSIRLAEGEASNYRLLLDGMSGKVFQNVELLAKDSMFVFIEATIDYEKYKNPDASFLYTDKLIFQSQNKTQNIEVVTLVRDAHFLYPKKNSDGVIETLPIGDEQIKGFYLSENDPIFGNSLLWKADKPYVVYGYAAVPQNKELLIEAGSEVYFHKDSGIIVAKDAEIKAIGTIEKPIVFQGNRLEYSYRYTPGQWGTIWLTPESSGVFKNVTIQNPTIGLFVNKNKGNLDLNNLQIYNASQYGILARTATIQGDNIVIGSAGLTSLACTLGGSYRFIHSTFVNLWNSPGTTSVWIDNGDGKEEFRLHDALFANCILYSQSSESLILSPATKELSDFPVYFDTNFIKFYDGNNKLSGQFPYIFNDNNSFKSNYIQRRNSTFNPIFLNPSKNQLQLTIETIELLGVANPFYTKETPIDITGKTRLNEPDLGAYQHILQEKE</sequence>
<dbReference type="RefSeq" id="WP_090679351.1">
    <property type="nucleotide sequence ID" value="NZ_FORU01000009.1"/>
</dbReference>
<dbReference type="Proteomes" id="UP000243887">
    <property type="component" value="Unassembled WGS sequence"/>
</dbReference>
<dbReference type="OrthoDB" id="1111178at2"/>
<evidence type="ECO:0000313" key="1">
    <source>
        <dbReference type="EMBL" id="SFJ51512.1"/>
    </source>
</evidence>